<feature type="chain" id="PRO_5021979997" description="PEP-CTERM protein-sorting domain-containing protein" evidence="2">
    <location>
        <begin position="27"/>
        <end position="575"/>
    </location>
</feature>
<evidence type="ECO:0000313" key="4">
    <source>
        <dbReference type="Proteomes" id="UP000317909"/>
    </source>
</evidence>
<dbReference type="InterPro" id="IPR011043">
    <property type="entry name" value="Gal_Oxase/kelch_b-propeller"/>
</dbReference>
<feature type="region of interest" description="Disordered" evidence="1">
    <location>
        <begin position="526"/>
        <end position="565"/>
    </location>
</feature>
<dbReference type="SUPFAM" id="SSF50965">
    <property type="entry name" value="Galactose oxidase, central domain"/>
    <property type="match status" value="1"/>
</dbReference>
<dbReference type="AlphaFoldDB" id="A0A517U1E1"/>
<dbReference type="Proteomes" id="UP000317909">
    <property type="component" value="Chromosome"/>
</dbReference>
<dbReference type="EMBL" id="CP036339">
    <property type="protein sequence ID" value="QDT74456.1"/>
    <property type="molecule type" value="Genomic_DNA"/>
</dbReference>
<dbReference type="Gene3D" id="2.120.10.80">
    <property type="entry name" value="Kelch-type beta propeller"/>
    <property type="match status" value="1"/>
</dbReference>
<keyword evidence="4" id="KW-1185">Reference proteome</keyword>
<evidence type="ECO:0000256" key="1">
    <source>
        <dbReference type="SAM" id="MobiDB-lite"/>
    </source>
</evidence>
<dbReference type="InterPro" id="IPR015915">
    <property type="entry name" value="Kelch-typ_b-propeller"/>
</dbReference>
<evidence type="ECO:0000313" key="3">
    <source>
        <dbReference type="EMBL" id="QDT74456.1"/>
    </source>
</evidence>
<dbReference type="KEGG" id="llh:I41_36520"/>
<reference evidence="3 4" key="1">
    <citation type="submission" date="2019-02" db="EMBL/GenBank/DDBJ databases">
        <title>Deep-cultivation of Planctomycetes and their phenomic and genomic characterization uncovers novel biology.</title>
        <authorList>
            <person name="Wiegand S."/>
            <person name="Jogler M."/>
            <person name="Boedeker C."/>
            <person name="Pinto D."/>
            <person name="Vollmers J."/>
            <person name="Rivas-Marin E."/>
            <person name="Kohn T."/>
            <person name="Peeters S.H."/>
            <person name="Heuer A."/>
            <person name="Rast P."/>
            <person name="Oberbeckmann S."/>
            <person name="Bunk B."/>
            <person name="Jeske O."/>
            <person name="Meyerdierks A."/>
            <person name="Storesund J.E."/>
            <person name="Kallscheuer N."/>
            <person name="Luecker S."/>
            <person name="Lage O.M."/>
            <person name="Pohl T."/>
            <person name="Merkel B.J."/>
            <person name="Hornburger P."/>
            <person name="Mueller R.-W."/>
            <person name="Bruemmer F."/>
            <person name="Labrenz M."/>
            <person name="Spormann A.M."/>
            <person name="Op den Camp H."/>
            <person name="Overmann J."/>
            <person name="Amann R."/>
            <person name="Jetten M.S.M."/>
            <person name="Mascher T."/>
            <person name="Medema M.H."/>
            <person name="Devos D.P."/>
            <person name="Kaster A.-K."/>
            <person name="Ovreas L."/>
            <person name="Rohde M."/>
            <person name="Galperin M.Y."/>
            <person name="Jogler C."/>
        </authorList>
    </citation>
    <scope>NUCLEOTIDE SEQUENCE [LARGE SCALE GENOMIC DNA]</scope>
    <source>
        <strain evidence="3 4">I41</strain>
    </source>
</reference>
<protein>
    <recommendedName>
        <fullName evidence="5">PEP-CTERM protein-sorting domain-containing protein</fullName>
    </recommendedName>
</protein>
<keyword evidence="2" id="KW-0732">Signal</keyword>
<evidence type="ECO:0008006" key="5">
    <source>
        <dbReference type="Google" id="ProtNLM"/>
    </source>
</evidence>
<accession>A0A517U1E1</accession>
<sequence length="575" mass="60959" precursor="true">MSRRAIMLTRCLGLAALVCLPSAAPAGHQTPTTSPIDLRGYVPYKIGLREVDFGAAPLPLLHSYAAGTYDGKWVLLSGRSNGLHDLAQSGQGSFPPAAQNRDVWVIDPVTKQSWHRSLGDPGTGVNDPASGLSPFQILSLSATNNQFEQVGDRLYVSGGYGLNASNQFTTFDMLTAIDLPGMVDWVVTGSGQAVDHLRQLNTPVASVTGGAMYEMGGRMHIVFGQDFEGDYSPRSDGTYTRQVRSFDVVDDGTTLAIANVTQTTPNASYRRRDLNVIPTLRPDGAGGVAEGLVALSGVFTSSFGVWTVPVEIDADGTPTMANINAPDAFKQGFNGYHSAKLGMYSAGTGVMNEVLFGGISLQYFDQSLGQVVTDDNMPFVNDVTSVVIDANGDYSQHHLGFFPEIFDDQGKQWRFGANAEFFAAAGIPTFDNGVINLDQLTGKTSLGFIFGGIATNGPHTQGNPDVTSTASYRVFEVVYTPVPEANSLVLALTGIGALCLATNQRLAQRRLFGQARKDFGAAVDARPASLGGRQTGDVDGGAPSLGTESQLNPAPRATERTQRSSTFAAESSCLV</sequence>
<evidence type="ECO:0000256" key="2">
    <source>
        <dbReference type="SAM" id="SignalP"/>
    </source>
</evidence>
<feature type="signal peptide" evidence="2">
    <location>
        <begin position="1"/>
        <end position="26"/>
    </location>
</feature>
<proteinExistence type="predicted"/>
<name>A0A517U1E1_9BACT</name>
<dbReference type="RefSeq" id="WP_168206979.1">
    <property type="nucleotide sequence ID" value="NZ_CP036339.1"/>
</dbReference>
<gene>
    <name evidence="3" type="ORF">I41_36520</name>
</gene>
<organism evidence="3 4">
    <name type="scientific">Lacipirellula limnantheis</name>
    <dbReference type="NCBI Taxonomy" id="2528024"/>
    <lineage>
        <taxon>Bacteria</taxon>
        <taxon>Pseudomonadati</taxon>
        <taxon>Planctomycetota</taxon>
        <taxon>Planctomycetia</taxon>
        <taxon>Pirellulales</taxon>
        <taxon>Lacipirellulaceae</taxon>
        <taxon>Lacipirellula</taxon>
    </lineage>
</organism>